<evidence type="ECO:0000256" key="8">
    <source>
        <dbReference type="SAM" id="MobiDB-lite"/>
    </source>
</evidence>
<feature type="compositionally biased region" description="Polar residues" evidence="8">
    <location>
        <begin position="233"/>
        <end position="249"/>
    </location>
</feature>
<protein>
    <submittedName>
        <fullName evidence="10">DNA methyltransferase, putative isoform 2</fullName>
    </submittedName>
</protein>
<organism evidence="10 11">
    <name type="scientific">Hibiscus syriacus</name>
    <name type="common">Rose of Sharon</name>
    <dbReference type="NCBI Taxonomy" id="106335"/>
    <lineage>
        <taxon>Eukaryota</taxon>
        <taxon>Viridiplantae</taxon>
        <taxon>Streptophyta</taxon>
        <taxon>Embryophyta</taxon>
        <taxon>Tracheophyta</taxon>
        <taxon>Spermatophyta</taxon>
        <taxon>Magnoliopsida</taxon>
        <taxon>eudicotyledons</taxon>
        <taxon>Gunneridae</taxon>
        <taxon>Pentapetalae</taxon>
        <taxon>rosids</taxon>
        <taxon>malvids</taxon>
        <taxon>Malvales</taxon>
        <taxon>Malvaceae</taxon>
        <taxon>Malvoideae</taxon>
        <taxon>Hibiscus</taxon>
    </lineage>
</organism>
<dbReference type="InterPro" id="IPR030380">
    <property type="entry name" value="SAM_MeTfrase_DRM"/>
</dbReference>
<feature type="domain" description="SAM-dependent MTase DRM-type" evidence="9">
    <location>
        <begin position="320"/>
        <end position="589"/>
    </location>
</feature>
<comment type="caution">
    <text evidence="10">The sequence shown here is derived from an EMBL/GenBank/DDBJ whole genome shotgun (WGS) entry which is preliminary data.</text>
</comment>
<dbReference type="PANTHER" id="PTHR23068">
    <property type="entry name" value="DNA CYTOSINE-5- -METHYLTRANSFERASE 3-RELATED"/>
    <property type="match status" value="1"/>
</dbReference>
<evidence type="ECO:0000256" key="7">
    <source>
        <dbReference type="ARBA" id="ARBA00023242"/>
    </source>
</evidence>
<evidence type="ECO:0000313" key="11">
    <source>
        <dbReference type="Proteomes" id="UP000436088"/>
    </source>
</evidence>
<reference evidence="10" key="1">
    <citation type="submission" date="2019-09" db="EMBL/GenBank/DDBJ databases">
        <title>Draft genome information of white flower Hibiscus syriacus.</title>
        <authorList>
            <person name="Kim Y.-M."/>
        </authorList>
    </citation>
    <scope>NUCLEOTIDE SEQUENCE [LARGE SCALE GENOMIC DNA]</scope>
    <source>
        <strain evidence="10">YM2019G1</strain>
    </source>
</reference>
<feature type="region of interest" description="Disordered" evidence="8">
    <location>
        <begin position="1"/>
        <end position="20"/>
    </location>
</feature>
<dbReference type="PROSITE" id="PS51680">
    <property type="entry name" value="SAM_MT_DRM"/>
    <property type="match status" value="1"/>
</dbReference>
<evidence type="ECO:0000256" key="3">
    <source>
        <dbReference type="ARBA" id="ARBA00022679"/>
    </source>
</evidence>
<evidence type="ECO:0000256" key="4">
    <source>
        <dbReference type="ARBA" id="ARBA00022691"/>
    </source>
</evidence>
<keyword evidence="7" id="KW-0539">Nucleus</keyword>
<dbReference type="AlphaFoldDB" id="A0A6A2YV46"/>
<evidence type="ECO:0000256" key="5">
    <source>
        <dbReference type="ARBA" id="ARBA00022737"/>
    </source>
</evidence>
<dbReference type="PANTHER" id="PTHR23068:SF11">
    <property type="entry name" value="INACTIVE DNA (CYTOSINE-5)-METHYLTRANSFERASE DRM3-RELATED"/>
    <property type="match status" value="1"/>
</dbReference>
<evidence type="ECO:0000256" key="1">
    <source>
        <dbReference type="ARBA" id="ARBA00004123"/>
    </source>
</evidence>
<keyword evidence="3" id="KW-0808">Transferase</keyword>
<dbReference type="GO" id="GO:0003677">
    <property type="term" value="F:DNA binding"/>
    <property type="evidence" value="ECO:0007669"/>
    <property type="project" value="UniProtKB-KW"/>
</dbReference>
<evidence type="ECO:0000313" key="10">
    <source>
        <dbReference type="EMBL" id="KAE8683374.1"/>
    </source>
</evidence>
<evidence type="ECO:0000256" key="2">
    <source>
        <dbReference type="ARBA" id="ARBA00022603"/>
    </source>
</evidence>
<evidence type="ECO:0000259" key="9">
    <source>
        <dbReference type="PROSITE" id="PS51680"/>
    </source>
</evidence>
<dbReference type="GO" id="GO:0005634">
    <property type="term" value="C:nucleus"/>
    <property type="evidence" value="ECO:0007669"/>
    <property type="project" value="UniProtKB-SubCell"/>
</dbReference>
<dbReference type="SUPFAM" id="SSF53335">
    <property type="entry name" value="S-adenosyl-L-methionine-dependent methyltransferases"/>
    <property type="match status" value="1"/>
</dbReference>
<name>A0A6A2YV46_HIBSY</name>
<comment type="subcellular location">
    <subcellularLocation>
        <location evidence="1">Nucleus</location>
    </subcellularLocation>
</comment>
<keyword evidence="11" id="KW-1185">Reference proteome</keyword>
<accession>A0A6A2YV46</accession>
<dbReference type="GO" id="GO:0008168">
    <property type="term" value="F:methyltransferase activity"/>
    <property type="evidence" value="ECO:0007669"/>
    <property type="project" value="UniProtKB-KW"/>
</dbReference>
<gene>
    <name evidence="10" type="ORF">F3Y22_tig00111208pilonHSYRG00076</name>
</gene>
<feature type="region of interest" description="Disordered" evidence="8">
    <location>
        <begin position="227"/>
        <end position="284"/>
    </location>
</feature>
<dbReference type="GO" id="GO:0032259">
    <property type="term" value="P:methylation"/>
    <property type="evidence" value="ECO:0007669"/>
    <property type="project" value="UniProtKB-KW"/>
</dbReference>
<proteinExistence type="predicted"/>
<dbReference type="InterPro" id="IPR050390">
    <property type="entry name" value="C5-Methyltransferase"/>
</dbReference>
<dbReference type="EMBL" id="VEPZ02001269">
    <property type="protein sequence ID" value="KAE8683374.1"/>
    <property type="molecule type" value="Genomic_DNA"/>
</dbReference>
<sequence length="589" mass="65253">MSRYINGKGSSNQEGKKQPIVPKPEMLDFDFAEDALISQHVGDNVACSSGSNVRSFFIGMGFSPSLVDKVIEEKGEDDADLLLETLTEYSDVQKENSQTSGHLNNSFVGEDEGNEVEFALDKLGEDSPINELVDFISAAQIAEELEEESEDSLGCGEENDQFLLNEFNEVSIAIEKFGSDVPITELADAMFTGHLSRSYVESKKLKLAASGRGLMHNVDDKAEIKTEDCSSAAVPQSGNINLGESSSNGKRPKEESLDDVPVPNPPKKQSLNEKKREGKRPKQAFVDNASPFVDPAWLEEKIGPDFTPSFEIPRTFKSNSCKTVNKAVAKAPYFLYGNVVNLPYDGWIKISQFLYGIEPEFVNTRSFSAFNRNEGYVHNLPAENRLHILPRSPLTIQDAIPHIKKWWPSWDTRKQLNCMGSEVLGASTLCDRLGGILSSSRGILTAEQEKHILRECQKSNLIWIGLYKLCLAQPEHWERILGYPSNHTQALENDLTRRLHLLQESFQTDTLGYHLSVLKPMYPGGLTMLSVFSGIGGAAVALHRLGIRLKGLVAVETSEVKKKDSSELVAKDGTNRGVGDHRRHPKANE</sequence>
<keyword evidence="5" id="KW-0677">Repeat</keyword>
<keyword evidence="4" id="KW-0949">S-adenosyl-L-methionine</keyword>
<keyword evidence="6" id="KW-0238">DNA-binding</keyword>
<dbReference type="InterPro" id="IPR029063">
    <property type="entry name" value="SAM-dependent_MTases_sf"/>
</dbReference>
<dbReference type="Proteomes" id="UP000436088">
    <property type="component" value="Unassembled WGS sequence"/>
</dbReference>
<evidence type="ECO:0000256" key="6">
    <source>
        <dbReference type="ARBA" id="ARBA00023125"/>
    </source>
</evidence>
<keyword evidence="2 10" id="KW-0489">Methyltransferase</keyword>
<feature type="region of interest" description="Disordered" evidence="8">
    <location>
        <begin position="564"/>
        <end position="589"/>
    </location>
</feature>